<dbReference type="SUPFAM" id="SSF158472">
    <property type="entry name" value="HAMP domain-like"/>
    <property type="match status" value="1"/>
</dbReference>
<sequence length="589" mass="66982">MVMKAFKNMNLRVKLTVTLVAFVLVPLMLAGMLFYNSSRSFVSERTDESTAQLLELLRRNVDQTLNEYENHLLRIYDHEDVIRELARPETSGEGDRATGGSVDRFLRDFLRGKEGIDSAYVLTEGGAIHFADFKGSELFLQAFRKHPEWGQRIRNADGRIVWLSTYELEPNPYKARVTHLLPVGVQIKNIADVMQPLGAFAMNIDIQAFDAMLKDVKVSPKGIVLIADRQGNVVWHSNPEAYRVDLAVLPAFGEIAEGGGTFADYRLNGDAYRVGSIRSQKSDWIIYSFVPHSDLDAQTENQKQFLFVTIVAFAALFIVLGALTSIYISRPIMQMAVAMKQIHKEHRDFRLPAQSTDEMGLLQSSFNYMRDRIRDLIQEVRSVSDKEKEAEIRALQAQINPHFVYNTLDTINWMAIERGQRDMSSMITALGDILRYAIKPGGAWVSAEEEMKWAQSYAYLQETRFEGRFAIEFRADPEALPYKVPRLLLQPYLENAVLHGMEDTEAGGVIRVEIALREAERRMRVTIRDNGVGISEERLRFIQDRKHYGIGIYNIDDRLKLEFGPDYGVTVRSEPGLGTEIEIVLPCIA</sequence>
<dbReference type="SMART" id="SM00304">
    <property type="entry name" value="HAMP"/>
    <property type="match status" value="1"/>
</dbReference>
<keyword evidence="13 14" id="KW-0472">Membrane</keyword>
<dbReference type="InterPro" id="IPR036890">
    <property type="entry name" value="HATPase_C_sf"/>
</dbReference>
<feature type="domain" description="HAMP" evidence="16">
    <location>
        <begin position="326"/>
        <end position="378"/>
    </location>
</feature>
<reference evidence="17 18" key="1">
    <citation type="submission" date="2019-05" db="EMBL/GenBank/DDBJ databases">
        <authorList>
            <person name="Narsing Rao M.P."/>
            <person name="Li W.J."/>
        </authorList>
    </citation>
    <scope>NUCLEOTIDE SEQUENCE [LARGE SCALE GENOMIC DNA]</scope>
    <source>
        <strain evidence="17 18">SYSU_K30003</strain>
    </source>
</reference>
<evidence type="ECO:0000259" key="16">
    <source>
        <dbReference type="PROSITE" id="PS50885"/>
    </source>
</evidence>
<dbReference type="Gene3D" id="1.10.8.500">
    <property type="entry name" value="HAMP domain in histidine kinase"/>
    <property type="match status" value="1"/>
</dbReference>
<keyword evidence="8" id="KW-0547">Nucleotide-binding</keyword>
<dbReference type="OrthoDB" id="9776552at2"/>
<evidence type="ECO:0000256" key="1">
    <source>
        <dbReference type="ARBA" id="ARBA00000085"/>
    </source>
</evidence>
<dbReference type="GO" id="GO:0000155">
    <property type="term" value="F:phosphorelay sensor kinase activity"/>
    <property type="evidence" value="ECO:0007669"/>
    <property type="project" value="InterPro"/>
</dbReference>
<dbReference type="Pfam" id="PF00672">
    <property type="entry name" value="HAMP"/>
    <property type="match status" value="1"/>
</dbReference>
<dbReference type="InterPro" id="IPR005467">
    <property type="entry name" value="His_kinase_dom"/>
</dbReference>
<feature type="domain" description="Histidine kinase" evidence="15">
    <location>
        <begin position="489"/>
        <end position="589"/>
    </location>
</feature>
<dbReference type="CDD" id="cd06225">
    <property type="entry name" value="HAMP"/>
    <property type="match status" value="1"/>
</dbReference>
<comment type="subcellular location">
    <subcellularLocation>
        <location evidence="2">Cell membrane</location>
        <topology evidence="2">Multi-pass membrane protein</topology>
    </subcellularLocation>
</comment>
<evidence type="ECO:0000256" key="12">
    <source>
        <dbReference type="ARBA" id="ARBA00023012"/>
    </source>
</evidence>
<dbReference type="Proteomes" id="UP000309676">
    <property type="component" value="Unassembled WGS sequence"/>
</dbReference>
<dbReference type="InterPro" id="IPR003660">
    <property type="entry name" value="HAMP_dom"/>
</dbReference>
<dbReference type="Gene3D" id="3.30.450.20">
    <property type="entry name" value="PAS domain"/>
    <property type="match status" value="1"/>
</dbReference>
<evidence type="ECO:0000256" key="3">
    <source>
        <dbReference type="ARBA" id="ARBA00012438"/>
    </source>
</evidence>
<evidence type="ECO:0000259" key="15">
    <source>
        <dbReference type="PROSITE" id="PS50109"/>
    </source>
</evidence>
<dbReference type="SUPFAM" id="SSF55874">
    <property type="entry name" value="ATPase domain of HSP90 chaperone/DNA topoisomerase II/histidine kinase"/>
    <property type="match status" value="1"/>
</dbReference>
<dbReference type="EC" id="2.7.13.3" evidence="3"/>
<evidence type="ECO:0000313" key="17">
    <source>
        <dbReference type="EMBL" id="TLS49532.1"/>
    </source>
</evidence>
<organism evidence="17 18">
    <name type="scientific">Paenibacillus antri</name>
    <dbReference type="NCBI Taxonomy" id="2582848"/>
    <lineage>
        <taxon>Bacteria</taxon>
        <taxon>Bacillati</taxon>
        <taxon>Bacillota</taxon>
        <taxon>Bacilli</taxon>
        <taxon>Bacillales</taxon>
        <taxon>Paenibacillaceae</taxon>
        <taxon>Paenibacillus</taxon>
    </lineage>
</organism>
<accession>A0A5R9FZP4</accession>
<dbReference type="AlphaFoldDB" id="A0A5R9FZP4"/>
<keyword evidence="11 14" id="KW-1133">Transmembrane helix</keyword>
<dbReference type="PROSITE" id="PS50109">
    <property type="entry name" value="HIS_KIN"/>
    <property type="match status" value="1"/>
</dbReference>
<evidence type="ECO:0000256" key="8">
    <source>
        <dbReference type="ARBA" id="ARBA00022741"/>
    </source>
</evidence>
<dbReference type="RefSeq" id="WP_138196975.1">
    <property type="nucleotide sequence ID" value="NZ_VCIW01000020.1"/>
</dbReference>
<dbReference type="GO" id="GO:0005886">
    <property type="term" value="C:plasma membrane"/>
    <property type="evidence" value="ECO:0007669"/>
    <property type="project" value="UniProtKB-SubCell"/>
</dbReference>
<comment type="caution">
    <text evidence="17">The sequence shown here is derived from an EMBL/GenBank/DDBJ whole genome shotgun (WGS) entry which is preliminary data.</text>
</comment>
<dbReference type="GO" id="GO:0005524">
    <property type="term" value="F:ATP binding"/>
    <property type="evidence" value="ECO:0007669"/>
    <property type="project" value="UniProtKB-KW"/>
</dbReference>
<keyword evidence="9 17" id="KW-0418">Kinase</keyword>
<evidence type="ECO:0000256" key="11">
    <source>
        <dbReference type="ARBA" id="ARBA00022989"/>
    </source>
</evidence>
<dbReference type="SMART" id="SM00387">
    <property type="entry name" value="HATPase_c"/>
    <property type="match status" value="1"/>
</dbReference>
<proteinExistence type="predicted"/>
<evidence type="ECO:0000256" key="5">
    <source>
        <dbReference type="ARBA" id="ARBA00022553"/>
    </source>
</evidence>
<evidence type="ECO:0000256" key="7">
    <source>
        <dbReference type="ARBA" id="ARBA00022692"/>
    </source>
</evidence>
<dbReference type="Pfam" id="PF02743">
    <property type="entry name" value="dCache_1"/>
    <property type="match status" value="1"/>
</dbReference>
<evidence type="ECO:0000256" key="14">
    <source>
        <dbReference type="SAM" id="Phobius"/>
    </source>
</evidence>
<feature type="transmembrane region" description="Helical" evidence="14">
    <location>
        <begin position="305"/>
        <end position="328"/>
    </location>
</feature>
<keyword evidence="4" id="KW-1003">Cell membrane</keyword>
<protein>
    <recommendedName>
        <fullName evidence="3">histidine kinase</fullName>
        <ecNumber evidence="3">2.7.13.3</ecNumber>
    </recommendedName>
</protein>
<evidence type="ECO:0000256" key="13">
    <source>
        <dbReference type="ARBA" id="ARBA00023136"/>
    </source>
</evidence>
<dbReference type="Pfam" id="PF02518">
    <property type="entry name" value="HATPase_c"/>
    <property type="match status" value="1"/>
</dbReference>
<name>A0A5R9FZP4_9BACL</name>
<keyword evidence="5" id="KW-0597">Phosphoprotein</keyword>
<evidence type="ECO:0000313" key="18">
    <source>
        <dbReference type="Proteomes" id="UP000309676"/>
    </source>
</evidence>
<dbReference type="EMBL" id="VCIW01000020">
    <property type="protein sequence ID" value="TLS49532.1"/>
    <property type="molecule type" value="Genomic_DNA"/>
</dbReference>
<keyword evidence="7 14" id="KW-0812">Transmembrane</keyword>
<dbReference type="PROSITE" id="PS50885">
    <property type="entry name" value="HAMP"/>
    <property type="match status" value="1"/>
</dbReference>
<comment type="catalytic activity">
    <reaction evidence="1">
        <text>ATP + protein L-histidine = ADP + protein N-phospho-L-histidine.</text>
        <dbReference type="EC" id="2.7.13.3"/>
    </reaction>
</comment>
<dbReference type="Gene3D" id="3.30.565.10">
    <property type="entry name" value="Histidine kinase-like ATPase, C-terminal domain"/>
    <property type="match status" value="1"/>
</dbReference>
<gene>
    <name evidence="17" type="ORF">FE782_24380</name>
</gene>
<dbReference type="PANTHER" id="PTHR34220">
    <property type="entry name" value="SENSOR HISTIDINE KINASE YPDA"/>
    <property type="match status" value="1"/>
</dbReference>
<dbReference type="InterPro" id="IPR010559">
    <property type="entry name" value="Sig_transdc_His_kin_internal"/>
</dbReference>
<dbReference type="PANTHER" id="PTHR34220:SF7">
    <property type="entry name" value="SENSOR HISTIDINE KINASE YPDA"/>
    <property type="match status" value="1"/>
</dbReference>
<evidence type="ECO:0000256" key="4">
    <source>
        <dbReference type="ARBA" id="ARBA00022475"/>
    </source>
</evidence>
<evidence type="ECO:0000256" key="2">
    <source>
        <dbReference type="ARBA" id="ARBA00004651"/>
    </source>
</evidence>
<evidence type="ECO:0000256" key="9">
    <source>
        <dbReference type="ARBA" id="ARBA00022777"/>
    </source>
</evidence>
<dbReference type="InterPro" id="IPR050640">
    <property type="entry name" value="Bact_2-comp_sensor_kinase"/>
</dbReference>
<keyword evidence="18" id="KW-1185">Reference proteome</keyword>
<keyword evidence="10" id="KW-0067">ATP-binding</keyword>
<dbReference type="InterPro" id="IPR003594">
    <property type="entry name" value="HATPase_dom"/>
</dbReference>
<keyword evidence="12" id="KW-0902">Two-component regulatory system</keyword>
<dbReference type="Pfam" id="PF06580">
    <property type="entry name" value="His_kinase"/>
    <property type="match status" value="1"/>
</dbReference>
<evidence type="ECO:0000256" key="10">
    <source>
        <dbReference type="ARBA" id="ARBA00022840"/>
    </source>
</evidence>
<evidence type="ECO:0000256" key="6">
    <source>
        <dbReference type="ARBA" id="ARBA00022679"/>
    </source>
</evidence>
<dbReference type="InterPro" id="IPR033479">
    <property type="entry name" value="dCache_1"/>
</dbReference>
<keyword evidence="6" id="KW-0808">Transferase</keyword>